<evidence type="ECO:0000256" key="2">
    <source>
        <dbReference type="ARBA" id="ARBA00023136"/>
    </source>
</evidence>
<dbReference type="GO" id="GO:0045037">
    <property type="term" value="P:protein import into chloroplast stroma"/>
    <property type="evidence" value="ECO:0007669"/>
    <property type="project" value="TreeGrafter"/>
</dbReference>
<dbReference type="GeneID" id="9685582"/>
<dbReference type="Proteomes" id="UP000001876">
    <property type="component" value="Unassembled WGS sequence"/>
</dbReference>
<dbReference type="STRING" id="564608.C1MW30"/>
<dbReference type="InterPro" id="IPR057355">
    <property type="entry name" value="POTRA2_Toc75"/>
</dbReference>
<dbReference type="eggNOG" id="ENOG502QTZ3">
    <property type="taxonomic scope" value="Eukaryota"/>
</dbReference>
<dbReference type="AlphaFoldDB" id="C1MW30"/>
<keyword evidence="7" id="KW-0946">Virion</keyword>
<evidence type="ECO:0000256" key="4">
    <source>
        <dbReference type="SAM" id="MobiDB-lite"/>
    </source>
</evidence>
<feature type="region of interest" description="Disordered" evidence="4">
    <location>
        <begin position="519"/>
        <end position="546"/>
    </location>
</feature>
<keyword evidence="8" id="KW-1185">Reference proteome</keyword>
<comment type="subcellular location">
    <subcellularLocation>
        <location evidence="3">Plastid</location>
        <location evidence="3">Chloroplast outer membrane</location>
    </subcellularLocation>
</comment>
<name>C1MW30_MICPC</name>
<dbReference type="KEGG" id="mpp:MICPUCDRAFT_47751"/>
<dbReference type="OrthoDB" id="1161695at2759"/>
<proteinExistence type="predicted"/>
<feature type="domain" description="Toc75-like second POTRA" evidence="6">
    <location>
        <begin position="226"/>
        <end position="290"/>
    </location>
</feature>
<gene>
    <name evidence="7" type="primary">TOC75</name>
    <name evidence="7" type="ORF">MICPUCDRAFT_47751</name>
</gene>
<evidence type="ECO:0000313" key="8">
    <source>
        <dbReference type="Proteomes" id="UP000001876"/>
    </source>
</evidence>
<evidence type="ECO:0000256" key="1">
    <source>
        <dbReference type="ARBA" id="ARBA00022805"/>
    </source>
</evidence>
<feature type="region of interest" description="Disordered" evidence="4">
    <location>
        <begin position="52"/>
        <end position="71"/>
    </location>
</feature>
<dbReference type="Pfam" id="PF25280">
    <property type="entry name" value="POTRA2_Toc75"/>
    <property type="match status" value="1"/>
</dbReference>
<sequence length="743" mass="78615">MSFAMTASASAATGRAQPARMAAGVRTKAASAVARLSASKIDAKRGGVAATAVASGSPRLQPRAEISSIDRSKRGVGGALAKATKPLKALACGIIGVTTAFTIQPMHALQLAFGGGGGGDANGGGGGGGGGENNRFLGSVLATNLPTGPGIPTKAELFGGLNARKGNEVSKDDLSADLEALLNTGLFANVDANVTPKGKDGYAVEFVFREKIWPGVQTFKVKGATALPPEIEKEVLTQVRKQSSCTVRVLATMKNIIEGYYTSKGLTFGTISHFDGMETGDVIAHVIEGEITRVKAVFLDDQMQPVNRGRTHPRVIQREHNFQVGKLYNVEDAKTALRDIFLLQLFDNVQVVPRPDERDQSKVQVDIMLRERPVKTAESELEWSIAPGEGGKPDLVSIKPGGSVFFEHRNLDGWGRQLYGSVSTANFLQPQDDLGFKLEYHHPYVLGDGDPDKTGFKTCVFNSRKLSPVFTGGPLMDEVPAVWVDRAGAKATVTQNFTRQSKATASVVVEEVTTRDESGAVVGQGAKQGAGGALSVDGPPTTHSGTGTDRLVFFQGGLTRDTTHFVNGTPVGARDIFNVDQSIGLGSGFPIYNRFTAGCTRFIQLGKESAKTSRPPPVLVAHARGGAVVGNCAAYDAFTLGGPHSCRGYNVGELGASRNFLEYAAEIRVPVPVLNTHAFAFWERCTDLGSSKDVKGNPTEYYRRAGSGSSMGAGIKLGPVRAEYATDGNQANGTAFVRFGERF</sequence>
<dbReference type="Pfam" id="PF01103">
    <property type="entry name" value="Omp85"/>
    <property type="match status" value="1"/>
</dbReference>
<dbReference type="Gene3D" id="2.40.160.50">
    <property type="entry name" value="membrane protein fhac: a member of the omp85/tpsb transporter family"/>
    <property type="match status" value="1"/>
</dbReference>
<dbReference type="InterPro" id="IPR039910">
    <property type="entry name" value="D15-like"/>
</dbReference>
<feature type="domain" description="Bacterial surface antigen (D15)" evidence="5">
    <location>
        <begin position="410"/>
        <end position="733"/>
    </location>
</feature>
<keyword evidence="1" id="KW-1002">Plastid outer membrane</keyword>
<dbReference type="Gene3D" id="3.10.20.310">
    <property type="entry name" value="membrane protein fhac"/>
    <property type="match status" value="1"/>
</dbReference>
<evidence type="ECO:0000259" key="6">
    <source>
        <dbReference type="Pfam" id="PF25280"/>
    </source>
</evidence>
<protein>
    <submittedName>
        <fullName evidence="7">Chloroplast envelope protein translocase family</fullName>
    </submittedName>
</protein>
<evidence type="ECO:0000313" key="7">
    <source>
        <dbReference type="EMBL" id="EEH55805.1"/>
    </source>
</evidence>
<accession>C1MW30</accession>
<evidence type="ECO:0000256" key="3">
    <source>
        <dbReference type="ARBA" id="ARBA00024013"/>
    </source>
</evidence>
<organism evidence="8">
    <name type="scientific">Micromonas pusilla (strain CCMP1545)</name>
    <name type="common">Picoplanktonic green alga</name>
    <dbReference type="NCBI Taxonomy" id="564608"/>
    <lineage>
        <taxon>Eukaryota</taxon>
        <taxon>Viridiplantae</taxon>
        <taxon>Chlorophyta</taxon>
        <taxon>Mamiellophyceae</taxon>
        <taxon>Mamiellales</taxon>
        <taxon>Mamiellaceae</taxon>
        <taxon>Micromonas</taxon>
    </lineage>
</organism>
<keyword evidence="2" id="KW-0472">Membrane</keyword>
<dbReference type="PANTHER" id="PTHR12815">
    <property type="entry name" value="SORTING AND ASSEMBLY MACHINERY SAMM50 PROTEIN FAMILY MEMBER"/>
    <property type="match status" value="1"/>
</dbReference>
<dbReference type="PANTHER" id="PTHR12815:SF42">
    <property type="entry name" value="BACTERIAL SURFACE ANTIGEN (D15) DOMAIN-CONTAINING PROTEIN"/>
    <property type="match status" value="1"/>
</dbReference>
<evidence type="ECO:0000259" key="5">
    <source>
        <dbReference type="Pfam" id="PF01103"/>
    </source>
</evidence>
<keyword evidence="1" id="KW-0934">Plastid</keyword>
<dbReference type="GO" id="GO:0009658">
    <property type="term" value="P:chloroplast organization"/>
    <property type="evidence" value="ECO:0007669"/>
    <property type="project" value="TreeGrafter"/>
</dbReference>
<keyword evidence="7" id="KW-0261">Viral envelope protein</keyword>
<reference evidence="7 8" key="1">
    <citation type="journal article" date="2009" name="Science">
        <title>Green evolution and dynamic adaptations revealed by genomes of the marine picoeukaryotes Micromonas.</title>
        <authorList>
            <person name="Worden A.Z."/>
            <person name="Lee J.H."/>
            <person name="Mock T."/>
            <person name="Rouze P."/>
            <person name="Simmons M.P."/>
            <person name="Aerts A.L."/>
            <person name="Allen A.E."/>
            <person name="Cuvelier M.L."/>
            <person name="Derelle E."/>
            <person name="Everett M.V."/>
            <person name="Foulon E."/>
            <person name="Grimwood J."/>
            <person name="Gundlach H."/>
            <person name="Henrissat B."/>
            <person name="Napoli C."/>
            <person name="McDonald S.M."/>
            <person name="Parker M.S."/>
            <person name="Rombauts S."/>
            <person name="Salamov A."/>
            <person name="Von Dassow P."/>
            <person name="Badger J.H."/>
            <person name="Coutinho P.M."/>
            <person name="Demir E."/>
            <person name="Dubchak I."/>
            <person name="Gentemann C."/>
            <person name="Eikrem W."/>
            <person name="Gready J.E."/>
            <person name="John U."/>
            <person name="Lanier W."/>
            <person name="Lindquist E.A."/>
            <person name="Lucas S."/>
            <person name="Mayer K.F."/>
            <person name="Moreau H."/>
            <person name="Not F."/>
            <person name="Otillar R."/>
            <person name="Panaud O."/>
            <person name="Pangilinan J."/>
            <person name="Paulsen I."/>
            <person name="Piegu B."/>
            <person name="Poliakov A."/>
            <person name="Robbens S."/>
            <person name="Schmutz J."/>
            <person name="Toulza E."/>
            <person name="Wyss T."/>
            <person name="Zelensky A."/>
            <person name="Zhou K."/>
            <person name="Armbrust E.V."/>
            <person name="Bhattacharya D."/>
            <person name="Goodenough U.W."/>
            <person name="Van de Peer Y."/>
            <person name="Grigoriev I.V."/>
        </authorList>
    </citation>
    <scope>NUCLEOTIDE SEQUENCE [LARGE SCALE GENOMIC DNA]</scope>
    <source>
        <strain evidence="7 8">CCMP1545</strain>
    </source>
</reference>
<dbReference type="GO" id="GO:0009707">
    <property type="term" value="C:chloroplast outer membrane"/>
    <property type="evidence" value="ECO:0007669"/>
    <property type="project" value="UniProtKB-SubCell"/>
</dbReference>
<dbReference type="InterPro" id="IPR000184">
    <property type="entry name" value="Bac_surfAg_D15"/>
</dbReference>
<dbReference type="RefSeq" id="XP_003059853.1">
    <property type="nucleotide sequence ID" value="XM_003059807.1"/>
</dbReference>
<dbReference type="OMA" id="THAFAFW"/>
<dbReference type="EMBL" id="GG663741">
    <property type="protein sequence ID" value="EEH55805.1"/>
    <property type="molecule type" value="Genomic_DNA"/>
</dbReference>